<dbReference type="EMBL" id="MKEK01000001">
    <property type="protein sequence ID" value="OEY68490.1"/>
    <property type="molecule type" value="Genomic_DNA"/>
</dbReference>
<keyword evidence="1" id="KW-1133">Transmembrane helix</keyword>
<dbReference type="Proteomes" id="UP000242258">
    <property type="component" value="Unassembled WGS sequence"/>
</dbReference>
<evidence type="ECO:0000313" key="2">
    <source>
        <dbReference type="EMBL" id="OEY68490.1"/>
    </source>
</evidence>
<sequence length="116" mass="12935">MNQVKSNFQVIAATVSTLYFGLFAYGAFLFIQQFESIFDSFEAELPIQTSILIGSYRYWGVLGLISAFILYKVSKTKSSKSMKLLIWLFALSLLLVPFAIWGVYSPVLEGSGQPAT</sequence>
<comment type="caution">
    <text evidence="2">The sequence shown here is derived from an EMBL/GenBank/DDBJ whole genome shotgun (WGS) entry which is preliminary data.</text>
</comment>
<reference evidence="3" key="1">
    <citation type="submission" date="2016-09" db="EMBL/GenBank/DDBJ databases">
        <authorList>
            <person name="Wan X."/>
            <person name="Hou S."/>
        </authorList>
    </citation>
    <scope>NUCLEOTIDE SEQUENCE [LARGE SCALE GENOMIC DNA]</scope>
    <source>
        <strain evidence="3">KH87</strain>
    </source>
</reference>
<organism evidence="2 3">
    <name type="scientific">Rheinheimera salexigens</name>
    <dbReference type="NCBI Taxonomy" id="1628148"/>
    <lineage>
        <taxon>Bacteria</taxon>
        <taxon>Pseudomonadati</taxon>
        <taxon>Pseudomonadota</taxon>
        <taxon>Gammaproteobacteria</taxon>
        <taxon>Chromatiales</taxon>
        <taxon>Chromatiaceae</taxon>
        <taxon>Rheinheimera</taxon>
    </lineage>
</organism>
<evidence type="ECO:0000256" key="1">
    <source>
        <dbReference type="SAM" id="Phobius"/>
    </source>
</evidence>
<accession>A0A1E7Q2Z3</accession>
<evidence type="ECO:0000313" key="3">
    <source>
        <dbReference type="Proteomes" id="UP000242258"/>
    </source>
</evidence>
<gene>
    <name evidence="2" type="ORF">BI198_02085</name>
</gene>
<dbReference type="AlphaFoldDB" id="A0A1E7Q2Z3"/>
<keyword evidence="1" id="KW-0812">Transmembrane</keyword>
<dbReference type="STRING" id="1628148.BI198_02085"/>
<feature type="transmembrane region" description="Helical" evidence="1">
    <location>
        <begin position="51"/>
        <end position="72"/>
    </location>
</feature>
<protein>
    <submittedName>
        <fullName evidence="2">Uncharacterized protein</fullName>
    </submittedName>
</protein>
<feature type="transmembrane region" description="Helical" evidence="1">
    <location>
        <begin position="84"/>
        <end position="104"/>
    </location>
</feature>
<keyword evidence="3" id="KW-1185">Reference proteome</keyword>
<feature type="transmembrane region" description="Helical" evidence="1">
    <location>
        <begin position="12"/>
        <end position="31"/>
    </location>
</feature>
<dbReference type="OrthoDB" id="7062486at2"/>
<name>A0A1E7Q2Z3_9GAMM</name>
<keyword evidence="1" id="KW-0472">Membrane</keyword>
<dbReference type="RefSeq" id="WP_070048057.1">
    <property type="nucleotide sequence ID" value="NZ_CBCSDO010000001.1"/>
</dbReference>
<proteinExistence type="predicted"/>